<feature type="region of interest" description="Disordered" evidence="1">
    <location>
        <begin position="200"/>
        <end position="319"/>
    </location>
</feature>
<evidence type="ECO:0000259" key="2">
    <source>
        <dbReference type="Pfam" id="PF00582"/>
    </source>
</evidence>
<dbReference type="PANTHER" id="PTHR31964">
    <property type="entry name" value="ADENINE NUCLEOTIDE ALPHA HYDROLASES-LIKE SUPERFAMILY PROTEIN"/>
    <property type="match status" value="1"/>
</dbReference>
<dbReference type="InterPro" id="IPR006016">
    <property type="entry name" value="UspA"/>
</dbReference>
<sequence>MEQSTGCSEYAECKRVLLAVDESPQSRGAVVWAARSLIRPEDEVLIFHAIKALEEVKTPAKAIPFHRALPNVKKSLRFDATEKATKMVNVHASFCEKHLITARTEVAWAERRKAILQKVEDFGATHLIMGSGRQGRRLGLFRKEGLSEGIVREAKCAVFLVDKAGHLVSRSSYNSDGKSGSKRHMSAAAARAIENALFESIPDLPSPGPPLSHTTSSDSSGNRDTESDHVAIPDSPLSTSSGGTPRGRTVTSTRGGLRRVASSNSPLSNLGGSPRSGGSPKRSQNGSPKSILAKQPSIETPPRLSSLSIPPRTERRDLIPESDGSFLFGLRRVTSLDDVPAAARIRRLALHVGGSAKERSVHPLTRADGRMASAEGGSRAGDVRATSADDGELERLRAQVAELELMSALRENVARQYAARLEVTRSEADAMTWKLADESRRRKAAERTASQLVTILGSTAPDKVVEVLNGTPPNGT</sequence>
<name>A0A1Y1I188_KLENI</name>
<dbReference type="SUPFAM" id="SSF52402">
    <property type="entry name" value="Adenine nucleotide alpha hydrolases-like"/>
    <property type="match status" value="1"/>
</dbReference>
<evidence type="ECO:0000256" key="1">
    <source>
        <dbReference type="SAM" id="MobiDB-lite"/>
    </source>
</evidence>
<dbReference type="OrthoDB" id="843225at2759"/>
<proteinExistence type="predicted"/>
<feature type="compositionally biased region" description="Polar residues" evidence="1">
    <location>
        <begin position="236"/>
        <end position="254"/>
    </location>
</feature>
<reference evidence="3 4" key="1">
    <citation type="journal article" date="2014" name="Nat. Commun.">
        <title>Klebsormidium flaccidum genome reveals primary factors for plant terrestrial adaptation.</title>
        <authorList>
            <person name="Hori K."/>
            <person name="Maruyama F."/>
            <person name="Fujisawa T."/>
            <person name="Togashi T."/>
            <person name="Yamamoto N."/>
            <person name="Seo M."/>
            <person name="Sato S."/>
            <person name="Yamada T."/>
            <person name="Mori H."/>
            <person name="Tajima N."/>
            <person name="Moriyama T."/>
            <person name="Ikeuchi M."/>
            <person name="Watanabe M."/>
            <person name="Wada H."/>
            <person name="Kobayashi K."/>
            <person name="Saito M."/>
            <person name="Masuda T."/>
            <person name="Sasaki-Sekimoto Y."/>
            <person name="Mashiguchi K."/>
            <person name="Awai K."/>
            <person name="Shimojima M."/>
            <person name="Masuda S."/>
            <person name="Iwai M."/>
            <person name="Nobusawa T."/>
            <person name="Narise T."/>
            <person name="Kondo S."/>
            <person name="Saito H."/>
            <person name="Sato R."/>
            <person name="Murakawa M."/>
            <person name="Ihara Y."/>
            <person name="Oshima-Yamada Y."/>
            <person name="Ohtaka K."/>
            <person name="Satoh M."/>
            <person name="Sonobe K."/>
            <person name="Ishii M."/>
            <person name="Ohtani R."/>
            <person name="Kanamori-Sato M."/>
            <person name="Honoki R."/>
            <person name="Miyazaki D."/>
            <person name="Mochizuki H."/>
            <person name="Umetsu J."/>
            <person name="Higashi K."/>
            <person name="Shibata D."/>
            <person name="Kamiya Y."/>
            <person name="Sato N."/>
            <person name="Nakamura Y."/>
            <person name="Tabata S."/>
            <person name="Ida S."/>
            <person name="Kurokawa K."/>
            <person name="Ohta H."/>
        </authorList>
    </citation>
    <scope>NUCLEOTIDE SEQUENCE [LARGE SCALE GENOMIC DNA]</scope>
    <source>
        <strain evidence="3 4">NIES-2285</strain>
    </source>
</reference>
<feature type="domain" description="UspA" evidence="2">
    <location>
        <begin position="14"/>
        <end position="161"/>
    </location>
</feature>
<dbReference type="Proteomes" id="UP000054558">
    <property type="component" value="Unassembled WGS sequence"/>
</dbReference>
<feature type="region of interest" description="Disordered" evidence="1">
    <location>
        <begin position="354"/>
        <end position="389"/>
    </location>
</feature>
<dbReference type="CDD" id="cd23659">
    <property type="entry name" value="USP_At3g01520-like"/>
    <property type="match status" value="1"/>
</dbReference>
<feature type="compositionally biased region" description="Basic and acidic residues" evidence="1">
    <location>
        <begin position="221"/>
        <end position="231"/>
    </location>
</feature>
<dbReference type="Gene3D" id="3.40.50.620">
    <property type="entry name" value="HUPs"/>
    <property type="match status" value="1"/>
</dbReference>
<keyword evidence="4" id="KW-1185">Reference proteome</keyword>
<organism evidence="3 4">
    <name type="scientific">Klebsormidium nitens</name>
    <name type="common">Green alga</name>
    <name type="synonym">Ulothrix nitens</name>
    <dbReference type="NCBI Taxonomy" id="105231"/>
    <lineage>
        <taxon>Eukaryota</taxon>
        <taxon>Viridiplantae</taxon>
        <taxon>Streptophyta</taxon>
        <taxon>Klebsormidiophyceae</taxon>
        <taxon>Klebsormidiales</taxon>
        <taxon>Klebsormidiaceae</taxon>
        <taxon>Klebsormidium</taxon>
    </lineage>
</organism>
<dbReference type="AlphaFoldDB" id="A0A1Y1I188"/>
<evidence type="ECO:0000313" key="3">
    <source>
        <dbReference type="EMBL" id="GAQ84674.1"/>
    </source>
</evidence>
<protein>
    <recommendedName>
        <fullName evidence="2">UspA domain-containing protein</fullName>
    </recommendedName>
</protein>
<feature type="compositionally biased region" description="Low complexity" evidence="1">
    <location>
        <begin position="262"/>
        <end position="283"/>
    </location>
</feature>
<accession>A0A1Y1I188</accession>
<feature type="compositionally biased region" description="Basic and acidic residues" evidence="1">
    <location>
        <begin position="356"/>
        <end position="369"/>
    </location>
</feature>
<dbReference type="Pfam" id="PF00582">
    <property type="entry name" value="Usp"/>
    <property type="match status" value="1"/>
</dbReference>
<dbReference type="PANTHER" id="PTHR31964:SF140">
    <property type="entry name" value="UNIVERSAL STRESS PROTEIN FAMILY PROTEIN"/>
    <property type="match status" value="1"/>
</dbReference>
<feature type="compositionally biased region" description="Low complexity" evidence="1">
    <location>
        <begin position="301"/>
        <end position="311"/>
    </location>
</feature>
<gene>
    <name evidence="3" type="ORF">KFL_002000100</name>
</gene>
<evidence type="ECO:0000313" key="4">
    <source>
        <dbReference type="Proteomes" id="UP000054558"/>
    </source>
</evidence>
<dbReference type="EMBL" id="DF237149">
    <property type="protein sequence ID" value="GAQ84674.1"/>
    <property type="molecule type" value="Genomic_DNA"/>
</dbReference>
<dbReference type="InterPro" id="IPR014729">
    <property type="entry name" value="Rossmann-like_a/b/a_fold"/>
</dbReference>